<evidence type="ECO:0000313" key="2">
    <source>
        <dbReference type="EMBL" id="KAK7257728.1"/>
    </source>
</evidence>
<protein>
    <recommendedName>
        <fullName evidence="4">Transmembrane protein</fullName>
    </recommendedName>
</protein>
<evidence type="ECO:0000313" key="3">
    <source>
        <dbReference type="Proteomes" id="UP001372338"/>
    </source>
</evidence>
<gene>
    <name evidence="2" type="ORF">RIF29_31913</name>
</gene>
<dbReference type="AlphaFoldDB" id="A0AAN9EI82"/>
<reference evidence="2 3" key="1">
    <citation type="submission" date="2024-01" db="EMBL/GenBank/DDBJ databases">
        <title>The genomes of 5 underutilized Papilionoideae crops provide insights into root nodulation and disease resistanc.</title>
        <authorList>
            <person name="Yuan L."/>
        </authorList>
    </citation>
    <scope>NUCLEOTIDE SEQUENCE [LARGE SCALE GENOMIC DNA]</scope>
    <source>
        <strain evidence="2">ZHUSHIDOU_FW_LH</strain>
        <tissue evidence="2">Leaf</tissue>
    </source>
</reference>
<evidence type="ECO:0008006" key="4">
    <source>
        <dbReference type="Google" id="ProtNLM"/>
    </source>
</evidence>
<evidence type="ECO:0000256" key="1">
    <source>
        <dbReference type="SAM" id="Phobius"/>
    </source>
</evidence>
<comment type="caution">
    <text evidence="2">The sequence shown here is derived from an EMBL/GenBank/DDBJ whole genome shotgun (WGS) entry which is preliminary data.</text>
</comment>
<sequence>MKRNKSKGKAKESDVGSVLSWPCPLHPTHSHSISNNSLSPKATTTLALLAFCFCASFAFVYVCSFCSLLSPLPYAAGITLSIP</sequence>
<dbReference type="Proteomes" id="UP001372338">
    <property type="component" value="Unassembled WGS sequence"/>
</dbReference>
<name>A0AAN9EI82_CROPI</name>
<keyword evidence="3" id="KW-1185">Reference proteome</keyword>
<proteinExistence type="predicted"/>
<organism evidence="2 3">
    <name type="scientific">Crotalaria pallida</name>
    <name type="common">Smooth rattlebox</name>
    <name type="synonym">Crotalaria striata</name>
    <dbReference type="NCBI Taxonomy" id="3830"/>
    <lineage>
        <taxon>Eukaryota</taxon>
        <taxon>Viridiplantae</taxon>
        <taxon>Streptophyta</taxon>
        <taxon>Embryophyta</taxon>
        <taxon>Tracheophyta</taxon>
        <taxon>Spermatophyta</taxon>
        <taxon>Magnoliopsida</taxon>
        <taxon>eudicotyledons</taxon>
        <taxon>Gunneridae</taxon>
        <taxon>Pentapetalae</taxon>
        <taxon>rosids</taxon>
        <taxon>fabids</taxon>
        <taxon>Fabales</taxon>
        <taxon>Fabaceae</taxon>
        <taxon>Papilionoideae</taxon>
        <taxon>50 kb inversion clade</taxon>
        <taxon>genistoids sensu lato</taxon>
        <taxon>core genistoids</taxon>
        <taxon>Crotalarieae</taxon>
        <taxon>Crotalaria</taxon>
    </lineage>
</organism>
<keyword evidence="1" id="KW-0812">Transmembrane</keyword>
<keyword evidence="1" id="KW-1133">Transmembrane helix</keyword>
<dbReference type="EMBL" id="JAYWIO010000006">
    <property type="protein sequence ID" value="KAK7257728.1"/>
    <property type="molecule type" value="Genomic_DNA"/>
</dbReference>
<keyword evidence="1" id="KW-0472">Membrane</keyword>
<accession>A0AAN9EI82</accession>
<feature type="transmembrane region" description="Helical" evidence="1">
    <location>
        <begin position="46"/>
        <end position="70"/>
    </location>
</feature>